<dbReference type="Pfam" id="PF07702">
    <property type="entry name" value="UTRA"/>
    <property type="match status" value="1"/>
</dbReference>
<dbReference type="InterPro" id="IPR036388">
    <property type="entry name" value="WH-like_DNA-bd_sf"/>
</dbReference>
<dbReference type="SUPFAM" id="SSF64288">
    <property type="entry name" value="Chorismate lyase-like"/>
    <property type="match status" value="1"/>
</dbReference>
<reference evidence="5" key="2">
    <citation type="submission" date="2020-01" db="EMBL/GenBank/DDBJ databases">
        <authorList>
            <person name="Hornung B."/>
        </authorList>
    </citation>
    <scope>NUCLEOTIDE SEQUENCE</scope>
    <source>
        <strain evidence="5">PacBioINE</strain>
    </source>
</reference>
<dbReference type="Gene3D" id="3.40.1410.10">
    <property type="entry name" value="Chorismate lyase-like"/>
    <property type="match status" value="1"/>
</dbReference>
<organism evidence="5">
    <name type="scientific">Acididesulfobacillus acetoxydans</name>
    <dbReference type="NCBI Taxonomy" id="1561005"/>
    <lineage>
        <taxon>Bacteria</taxon>
        <taxon>Bacillati</taxon>
        <taxon>Bacillota</taxon>
        <taxon>Clostridia</taxon>
        <taxon>Eubacteriales</taxon>
        <taxon>Peptococcaceae</taxon>
        <taxon>Acididesulfobacillus</taxon>
    </lineage>
</organism>
<dbReference type="PANTHER" id="PTHR44846">
    <property type="entry name" value="MANNOSYL-D-GLYCERATE TRANSPORT/METABOLISM SYSTEM REPRESSOR MNGR-RELATED"/>
    <property type="match status" value="1"/>
</dbReference>
<evidence type="ECO:0000256" key="3">
    <source>
        <dbReference type="ARBA" id="ARBA00023163"/>
    </source>
</evidence>
<name>A0A8S0X211_9FIRM</name>
<dbReference type="PRINTS" id="PR00035">
    <property type="entry name" value="HTHGNTR"/>
</dbReference>
<proteinExistence type="predicted"/>
<dbReference type="SMART" id="SM00345">
    <property type="entry name" value="HTH_GNTR"/>
    <property type="match status" value="1"/>
</dbReference>
<dbReference type="Pfam" id="PF00392">
    <property type="entry name" value="GntR"/>
    <property type="match status" value="1"/>
</dbReference>
<evidence type="ECO:0000313" key="7">
    <source>
        <dbReference type="Proteomes" id="UP001071230"/>
    </source>
</evidence>
<dbReference type="InterPro" id="IPR028978">
    <property type="entry name" value="Chorismate_lyase_/UTRA_dom_sf"/>
</dbReference>
<dbReference type="InterPro" id="IPR011663">
    <property type="entry name" value="UTRA"/>
</dbReference>
<dbReference type="AlphaFoldDB" id="A0A8S0X211"/>
<dbReference type="GO" id="GO:0003700">
    <property type="term" value="F:DNA-binding transcription factor activity"/>
    <property type="evidence" value="ECO:0007669"/>
    <property type="project" value="InterPro"/>
</dbReference>
<dbReference type="InterPro" id="IPR050679">
    <property type="entry name" value="Bact_HTH_transcr_reg"/>
</dbReference>
<dbReference type="InterPro" id="IPR000524">
    <property type="entry name" value="Tscrpt_reg_HTH_GntR"/>
</dbReference>
<keyword evidence="7" id="KW-1185">Reference proteome</keyword>
<dbReference type="SUPFAM" id="SSF46785">
    <property type="entry name" value="Winged helix' DNA-binding domain"/>
    <property type="match status" value="1"/>
</dbReference>
<gene>
    <name evidence="6" type="ORF">DEACI_3784</name>
    <name evidence="5" type="ORF">DEACI_4194</name>
</gene>
<keyword evidence="1" id="KW-0805">Transcription regulation</keyword>
<dbReference type="SMART" id="SM00866">
    <property type="entry name" value="UTRA"/>
    <property type="match status" value="1"/>
</dbReference>
<evidence type="ECO:0000256" key="1">
    <source>
        <dbReference type="ARBA" id="ARBA00023015"/>
    </source>
</evidence>
<dbReference type="GO" id="GO:0003677">
    <property type="term" value="F:DNA binding"/>
    <property type="evidence" value="ECO:0007669"/>
    <property type="project" value="UniProtKB-KW"/>
</dbReference>
<evidence type="ECO:0000313" key="5">
    <source>
        <dbReference type="EMBL" id="CAA7603371.1"/>
    </source>
</evidence>
<dbReference type="EMBL" id="LR746496">
    <property type="protein sequence ID" value="CAA7603371.1"/>
    <property type="molecule type" value="Genomic_DNA"/>
</dbReference>
<dbReference type="PROSITE" id="PS50949">
    <property type="entry name" value="HTH_GNTR"/>
    <property type="match status" value="1"/>
</dbReference>
<evidence type="ECO:0000256" key="2">
    <source>
        <dbReference type="ARBA" id="ARBA00023125"/>
    </source>
</evidence>
<feature type="domain" description="HTH gntR-type" evidence="4">
    <location>
        <begin position="8"/>
        <end position="76"/>
    </location>
</feature>
<protein>
    <submittedName>
        <fullName evidence="5">GntR bacterial regulatory protein HTH signature</fullName>
    </submittedName>
    <submittedName>
        <fullName evidence="6">HTH-type transcriptional repressor YvoA</fullName>
    </submittedName>
</protein>
<dbReference type="Proteomes" id="UP000836597">
    <property type="component" value="Chromosome"/>
</dbReference>
<dbReference type="Gene3D" id="1.10.10.10">
    <property type="entry name" value="Winged helix-like DNA-binding domain superfamily/Winged helix DNA-binding domain"/>
    <property type="match status" value="1"/>
</dbReference>
<reference evidence="6" key="1">
    <citation type="submission" date="2014-11" db="EMBL/GenBank/DDBJ databases">
        <authorList>
            <person name="Hornung B.V."/>
        </authorList>
    </citation>
    <scope>NUCLEOTIDE SEQUENCE</scope>
    <source>
        <strain evidence="6">INE</strain>
    </source>
</reference>
<accession>A0A8S0X211</accession>
<dbReference type="InterPro" id="IPR036390">
    <property type="entry name" value="WH_DNA-bd_sf"/>
</dbReference>
<keyword evidence="2" id="KW-0238">DNA-binding</keyword>
<dbReference type="FunFam" id="1.10.10.10:FF:000079">
    <property type="entry name" value="GntR family transcriptional regulator"/>
    <property type="match status" value="1"/>
</dbReference>
<evidence type="ECO:0000313" key="6">
    <source>
        <dbReference type="EMBL" id="CEJ09300.1"/>
    </source>
</evidence>
<dbReference type="KEGG" id="aacx:DEACI_4194"/>
<dbReference type="EMBL" id="CDGJ01000124">
    <property type="protein sequence ID" value="CEJ09300.1"/>
    <property type="molecule type" value="Genomic_DNA"/>
</dbReference>
<dbReference type="RefSeq" id="WP_240986585.1">
    <property type="nucleotide sequence ID" value="NZ_CDGJ01000124.1"/>
</dbReference>
<sequence length="248" mass="28106">MLQVNGSTPYYQQIKQYIRKLIQEEGLQPHEQIPSERELCEQFSLSRTTIRLALAEAEKEGLVYRVHGKGTFVSLPKIDQGLSAINSFEDTMRSRGLKPRIEVLSVEALPADLVINTILQLGLDEELMKLTLLGYANEEPIVHYESYLSRRIGRTVADEALQRAAAGLSYSTFELYTDRLGIKPVVTNQTFEATLADQETARLLQIQEGAAVFLITSLVYAENQQPIEYKAAHYRGDKFKFNVSRKHL</sequence>
<dbReference type="CDD" id="cd07377">
    <property type="entry name" value="WHTH_GntR"/>
    <property type="match status" value="1"/>
</dbReference>
<dbReference type="Proteomes" id="UP001071230">
    <property type="component" value="Unassembled WGS sequence"/>
</dbReference>
<dbReference type="PANTHER" id="PTHR44846:SF1">
    <property type="entry name" value="MANNOSYL-D-GLYCERATE TRANSPORT_METABOLISM SYSTEM REPRESSOR MNGR-RELATED"/>
    <property type="match status" value="1"/>
</dbReference>
<keyword evidence="3" id="KW-0804">Transcription</keyword>
<dbReference type="GO" id="GO:0045892">
    <property type="term" value="P:negative regulation of DNA-templated transcription"/>
    <property type="evidence" value="ECO:0007669"/>
    <property type="project" value="TreeGrafter"/>
</dbReference>
<evidence type="ECO:0000259" key="4">
    <source>
        <dbReference type="PROSITE" id="PS50949"/>
    </source>
</evidence>